<evidence type="ECO:0000313" key="2">
    <source>
        <dbReference type="EMBL" id="OCK44521.1"/>
    </source>
</evidence>
<gene>
    <name evidence="2" type="ORF">BA195_06025</name>
</gene>
<organism evidence="2 3">
    <name type="scientific">Tenacibaculum soleae</name>
    <dbReference type="NCBI Taxonomy" id="447689"/>
    <lineage>
        <taxon>Bacteria</taxon>
        <taxon>Pseudomonadati</taxon>
        <taxon>Bacteroidota</taxon>
        <taxon>Flavobacteriia</taxon>
        <taxon>Flavobacteriales</taxon>
        <taxon>Flavobacteriaceae</taxon>
        <taxon>Tenacibaculum</taxon>
    </lineage>
</organism>
<dbReference type="Gene3D" id="1.25.40.390">
    <property type="match status" value="1"/>
</dbReference>
<dbReference type="EMBL" id="MAKX01000001">
    <property type="protein sequence ID" value="OCK44521.1"/>
    <property type="molecule type" value="Genomic_DNA"/>
</dbReference>
<keyword evidence="1" id="KW-0732">Signal</keyword>
<protein>
    <recommendedName>
        <fullName evidence="4">SusD/RagB family nutrient-binding outer membrane lipoprotein</fullName>
    </recommendedName>
</protein>
<name>A0A1B9Y479_9FLAO</name>
<dbReference type="InterPro" id="IPR011990">
    <property type="entry name" value="TPR-like_helical_dom_sf"/>
</dbReference>
<dbReference type="Pfam" id="PF12771">
    <property type="entry name" value="SusD-like_2"/>
    <property type="match status" value="1"/>
</dbReference>
<dbReference type="AlphaFoldDB" id="A0A1B9Y479"/>
<dbReference type="PROSITE" id="PS51257">
    <property type="entry name" value="PROKAR_LIPOPROTEIN"/>
    <property type="match status" value="1"/>
</dbReference>
<sequence>MKIKKTLIFTMLVGSLFTACDTDYINDPDRPTIVPTSQLFNNAAYDVAYNLNDQWVAGRGTLSIAQYWGGTEYTEENRYALRTNMVNSMWNQPYFILTELQKVIELNENADSRDLMSAYGDNNNQIQVARILMSYTFVKLVDTFGDVPYWSYGQKDNPDFQGLKLPEGISTPKYTDAKTIYIDLLAELKDAADKLNLSASGFKSGDNIYDGDVSKWRKLAHSLRLRLASHILKSDAAIANQAFNESDALAFSSNADNADFIFGTDDLTGGPWHQAVTVGARRDFAPSTSFVELLYNRKGPFQAVGSEDPRVEKFFEKRESSAEVIGVPSVYGKDITLAILNESTMSPEIIKADFAQPLFQYAEVEFIRSEFNSWSQANYENGVKASMEYWGVPSADITSYVAALPAASEETVLTQKYIGLFMDGLEGWTEYRRSGYPNTLDVPGDVYNGVTFTTLITDLNTIPNRVNYPANEQLLNKENRDAARDLLSDGDTMISKIFWDVN</sequence>
<dbReference type="InterPro" id="IPR041662">
    <property type="entry name" value="SusD-like_2"/>
</dbReference>
<dbReference type="Proteomes" id="UP000093186">
    <property type="component" value="Unassembled WGS sequence"/>
</dbReference>
<feature type="chain" id="PRO_5008640172" description="SusD/RagB family nutrient-binding outer membrane lipoprotein" evidence="1">
    <location>
        <begin position="20"/>
        <end position="502"/>
    </location>
</feature>
<proteinExistence type="predicted"/>
<evidence type="ECO:0008006" key="4">
    <source>
        <dbReference type="Google" id="ProtNLM"/>
    </source>
</evidence>
<reference evidence="2 3" key="1">
    <citation type="submission" date="2016-06" db="EMBL/GenBank/DDBJ databases">
        <title>Draft Genome Sequence of Tenacibaculum soleae UCD-KL19.</title>
        <authorList>
            <person name="Eisen J.A."/>
            <person name="Coil D.A."/>
            <person name="Lujan K.M."/>
        </authorList>
    </citation>
    <scope>NUCLEOTIDE SEQUENCE [LARGE SCALE GENOMIC DNA]</scope>
    <source>
        <strain evidence="2 3">UCD-KL19</strain>
    </source>
</reference>
<comment type="caution">
    <text evidence="2">The sequence shown here is derived from an EMBL/GenBank/DDBJ whole genome shotgun (WGS) entry which is preliminary data.</text>
</comment>
<dbReference type="STRING" id="447689.BA195_06025"/>
<dbReference type="SUPFAM" id="SSF48452">
    <property type="entry name" value="TPR-like"/>
    <property type="match status" value="1"/>
</dbReference>
<accession>A0A1B9Y479</accession>
<evidence type="ECO:0000313" key="3">
    <source>
        <dbReference type="Proteomes" id="UP000093186"/>
    </source>
</evidence>
<feature type="signal peptide" evidence="1">
    <location>
        <begin position="1"/>
        <end position="19"/>
    </location>
</feature>
<keyword evidence="3" id="KW-1185">Reference proteome</keyword>
<evidence type="ECO:0000256" key="1">
    <source>
        <dbReference type="SAM" id="SignalP"/>
    </source>
</evidence>